<dbReference type="CDD" id="cd05162">
    <property type="entry name" value="PWWP"/>
    <property type="match status" value="1"/>
</dbReference>
<feature type="compositionally biased region" description="Basic and acidic residues" evidence="1">
    <location>
        <begin position="1724"/>
        <end position="1733"/>
    </location>
</feature>
<dbReference type="Pfam" id="PF00855">
    <property type="entry name" value="PWWP"/>
    <property type="match status" value="1"/>
</dbReference>
<feature type="compositionally biased region" description="Basic and acidic residues" evidence="1">
    <location>
        <begin position="851"/>
        <end position="866"/>
    </location>
</feature>
<feature type="region of interest" description="Disordered" evidence="1">
    <location>
        <begin position="1540"/>
        <end position="1565"/>
    </location>
</feature>
<dbReference type="Proteomes" id="UP000886520">
    <property type="component" value="Chromosome 12"/>
</dbReference>
<evidence type="ECO:0000259" key="2">
    <source>
        <dbReference type="PROSITE" id="PS50812"/>
    </source>
</evidence>
<dbReference type="EMBL" id="JABFUD020000012">
    <property type="protein sequence ID" value="KAI5072644.1"/>
    <property type="molecule type" value="Genomic_DNA"/>
</dbReference>
<feature type="region of interest" description="Disordered" evidence="1">
    <location>
        <begin position="717"/>
        <end position="738"/>
    </location>
</feature>
<feature type="compositionally biased region" description="Basic and acidic residues" evidence="1">
    <location>
        <begin position="1309"/>
        <end position="1318"/>
    </location>
</feature>
<gene>
    <name evidence="3" type="ORF">GOP47_0012750</name>
</gene>
<feature type="compositionally biased region" description="Basic and acidic residues" evidence="1">
    <location>
        <begin position="1246"/>
        <end position="1259"/>
    </location>
</feature>
<dbReference type="Gene3D" id="2.30.30.140">
    <property type="match status" value="1"/>
</dbReference>
<evidence type="ECO:0000313" key="4">
    <source>
        <dbReference type="Proteomes" id="UP000886520"/>
    </source>
</evidence>
<feature type="compositionally biased region" description="Basic and acidic residues" evidence="1">
    <location>
        <begin position="1170"/>
        <end position="1194"/>
    </location>
</feature>
<evidence type="ECO:0000256" key="1">
    <source>
        <dbReference type="SAM" id="MobiDB-lite"/>
    </source>
</evidence>
<proteinExistence type="predicted"/>
<dbReference type="PANTHER" id="PTHR10688">
    <property type="entry name" value="PWWP DOMAIN-CONTAINING PROTEIN"/>
    <property type="match status" value="1"/>
</dbReference>
<name>A0A9D4URP8_ADICA</name>
<dbReference type="PANTHER" id="PTHR10688:SF5">
    <property type="entry name" value="PWWP DOMAIN-CONTAINING PROTEIN 1-RELATED"/>
    <property type="match status" value="1"/>
</dbReference>
<feature type="compositionally biased region" description="Basic and acidic residues" evidence="1">
    <location>
        <begin position="932"/>
        <end position="941"/>
    </location>
</feature>
<feature type="region of interest" description="Disordered" evidence="1">
    <location>
        <begin position="1241"/>
        <end position="1278"/>
    </location>
</feature>
<dbReference type="PROSITE" id="PS50812">
    <property type="entry name" value="PWWP"/>
    <property type="match status" value="1"/>
</dbReference>
<dbReference type="SMART" id="SM00293">
    <property type="entry name" value="PWWP"/>
    <property type="match status" value="1"/>
</dbReference>
<feature type="compositionally biased region" description="Basic and acidic residues" evidence="1">
    <location>
        <begin position="889"/>
        <end position="901"/>
    </location>
</feature>
<feature type="region of interest" description="Disordered" evidence="1">
    <location>
        <begin position="1299"/>
        <end position="1323"/>
    </location>
</feature>
<accession>A0A9D4URP8</accession>
<feature type="compositionally biased region" description="Basic and acidic residues" evidence="1">
    <location>
        <begin position="1373"/>
        <end position="1383"/>
    </location>
</feature>
<feature type="compositionally biased region" description="Low complexity" evidence="1">
    <location>
        <begin position="1740"/>
        <end position="1750"/>
    </location>
</feature>
<dbReference type="SUPFAM" id="SSF63748">
    <property type="entry name" value="Tudor/PWWP/MBT"/>
    <property type="match status" value="1"/>
</dbReference>
<keyword evidence="4" id="KW-1185">Reference proteome</keyword>
<dbReference type="InterPro" id="IPR000313">
    <property type="entry name" value="PWWP_dom"/>
</dbReference>
<feature type="compositionally biased region" description="Basic and acidic residues" evidence="1">
    <location>
        <begin position="1267"/>
        <end position="1277"/>
    </location>
</feature>
<organism evidence="3 4">
    <name type="scientific">Adiantum capillus-veneris</name>
    <name type="common">Maidenhair fern</name>
    <dbReference type="NCBI Taxonomy" id="13818"/>
    <lineage>
        <taxon>Eukaryota</taxon>
        <taxon>Viridiplantae</taxon>
        <taxon>Streptophyta</taxon>
        <taxon>Embryophyta</taxon>
        <taxon>Tracheophyta</taxon>
        <taxon>Polypodiopsida</taxon>
        <taxon>Polypodiidae</taxon>
        <taxon>Polypodiales</taxon>
        <taxon>Pteridineae</taxon>
        <taxon>Pteridaceae</taxon>
        <taxon>Vittarioideae</taxon>
        <taxon>Adiantum</taxon>
    </lineage>
</organism>
<feature type="region of interest" description="Disordered" evidence="1">
    <location>
        <begin position="1427"/>
        <end position="1451"/>
    </location>
</feature>
<feature type="region of interest" description="Disordered" evidence="1">
    <location>
        <begin position="801"/>
        <end position="948"/>
    </location>
</feature>
<dbReference type="InterPro" id="IPR052657">
    <property type="entry name" value="PDP_family_Arabidopsis"/>
</dbReference>
<evidence type="ECO:0000313" key="3">
    <source>
        <dbReference type="EMBL" id="KAI5072644.1"/>
    </source>
</evidence>
<feature type="region of interest" description="Disordered" evidence="1">
    <location>
        <begin position="1688"/>
        <end position="1760"/>
    </location>
</feature>
<feature type="region of interest" description="Disordered" evidence="1">
    <location>
        <begin position="1144"/>
        <end position="1215"/>
    </location>
</feature>
<feature type="compositionally biased region" description="Low complexity" evidence="1">
    <location>
        <begin position="821"/>
        <end position="835"/>
    </location>
</feature>
<comment type="caution">
    <text evidence="3">The sequence shown here is derived from an EMBL/GenBank/DDBJ whole genome shotgun (WGS) entry which is preliminary data.</text>
</comment>
<dbReference type="OrthoDB" id="62853at2759"/>
<protein>
    <recommendedName>
        <fullName evidence="2">PWWP domain-containing protein</fullName>
    </recommendedName>
</protein>
<reference evidence="3" key="1">
    <citation type="submission" date="2021-01" db="EMBL/GenBank/DDBJ databases">
        <title>Adiantum capillus-veneris genome.</title>
        <authorList>
            <person name="Fang Y."/>
            <person name="Liao Q."/>
        </authorList>
    </citation>
    <scope>NUCLEOTIDE SEQUENCE</scope>
    <source>
        <strain evidence="3">H3</strain>
        <tissue evidence="3">Leaf</tissue>
    </source>
</reference>
<sequence length="1781" mass="194535">MGDNLEGAVSAYDLPLEVLGYGGRWWLNGSASPGILACSKTQIMHNHGIAMSTTQMETREGDYSTMDVPAGETKHDDASLVSEAFECKEYAGPPDNPVEMQAAASEQDGTMMTSARALGFDHATTADDSRGFSTKQIILSSLPKVTKTEEEATILPQEDNTGHVTAPVSSTHVNQDVTSTVFMASNQAESFEMPATGKLEGGKYIGATFHDLEENQVAEHAYDMDFDIDAHDMPLEESFFDENCIFPALDADKTEVWHAGVDDVIMEESSAQPHTNQHPQDVDVKSLPQETNNEPVAVHEAKENVHSNEEWPHNTQQQPVCEMVFVDAPHRVDEASDLSNRRVQDHEAIAAYPCNETGGETLASDVVQDKELTGNYSKVEDAQEVQVQYDTDDIFSSLASANVETAHNAESCEAKRPEEEVSTEIAVKEVKFESTSINVTQEDAAVHLGKLDEHMHGDPCVCKAAASNSDALDAELHLKLGDSLEDSKRDSCIVLEDIVTEFKGQDKGASQGSGCSDFVKKDEYSDMRSIKATAGDQLVAIDSLGACRAISPKPDYVPVSSEQGESTLVSVWRDMSTEAVSEPLAQEYGSTLEQNVMHDKLAAISSASQHVSSQGETGTLHMKTVQSQSDEPVVEDGKPVHGIDGGVLVVRNNDGKEIFESENESMKVSKNSEQEAKVLNKEHDHSEMKCVDVFDGSVPEPSIRELKKIDVSSDEIEGGKIADFEDKPLKEEPKQDDGRSQVVLEGSVAEMRKSVADEIFDRGDGILEGEVSVAEQEIVAPGEEPEEHSLMPLAGTSFLQAENAEESKKEGLSAEALIHVSSSSAPEANASSGNNLHEKESVMDGLNGGEKAARVEEPKDGEKSAPVEEQSSVPLDQSIEVRSIAPSKKQSEKVISGEKVPKSKLSKKFKSGTVKETKEGGYAGDSVHAKSRSGEAEESSVKKAQKPAKQGSEFGIGDLVWAKVRSHPWWPAQIFDPADASKSARKAKKSGRVLVAFFGDCTFAWVQQSQMIAFRPNFKEKVQQTTMRIFCLAVEEALEELCRRSELGLSCRHFKGAMHSTSSFPDANTGIREGVRIERFKDIRASAEMFRPKKTLDFVKNVAAAPLGAWSSTLQWAESRGHAYGLRTCMVTMQGLDLAPVLLTPPAEPSKGSKLKRSHSSLNAEDVPEAGDRGKESKKTKKLKSDKDRKDSEGKGFIAKAVSEEENKQVSSDNVARVKSDMKVFTDTRERNKDRNIIKIKLGKKMKSDHLSSSEKRPDSPSVEEAGGEKISDDSKETLLAIASHSTKVLKRSSLKEEKISGTLKKVRREIGEEKKNDASMYQASKANRAEGFSDLDADASLRTEVDTEDAYNFLPSPSKDRVKRTKGSKMSVEFESKKDVPVKDTSAGKNESLRKFSKVGDSIRRVASELKGTSVVKVVEDVRHTGPDVTEDLEELPRERQASPMGNQVLSKELSEDVSLLQLRRDLELLAKKAGGAKGKMVKVSKKRDQAEAVAGKSLPQWQSVPQRSQRSCVQELALAARKRKSELVHDEILSKLPKNSSTSVSQRHHASKGYITSAEKPGERRSYDKSLLLYSRKPAPPASSTKISSQRYDEKLSSHAPLGLFMRFPENFPLPSESQLKATFIPFGPLQMSATRLYKDSASAQVVFKHGRDAESALKHAKKNSMFGQVTVTYRLRHLSHSARIEMKTDHPSSNKAHASQVAMPKESASSRDKLGGASALSEKRTGDKEVVSSTVFSSSNHESQSGSNPMGDIQDQMMTLLRQVSVIVNTSPVTSDGP</sequence>
<feature type="region of interest" description="Disordered" evidence="1">
    <location>
        <begin position="1346"/>
        <end position="1390"/>
    </location>
</feature>
<feature type="domain" description="PWWP" evidence="2">
    <location>
        <begin position="956"/>
        <end position="1017"/>
    </location>
</feature>